<feature type="compositionally biased region" description="Polar residues" evidence="1">
    <location>
        <begin position="317"/>
        <end position="330"/>
    </location>
</feature>
<dbReference type="OrthoDB" id="1004898at2"/>
<dbReference type="EMBL" id="HG934468">
    <property type="protein sequence ID" value="CDN30934.1"/>
    <property type="molecule type" value="Genomic_DNA"/>
</dbReference>
<protein>
    <submittedName>
        <fullName evidence="3">Chaperone protein DnaJ</fullName>
    </submittedName>
</protein>
<dbReference type="Proteomes" id="UP000027616">
    <property type="component" value="Chromosome I"/>
</dbReference>
<dbReference type="KEGG" id="rbc:BN938_0833"/>
<evidence type="ECO:0000313" key="4">
    <source>
        <dbReference type="Proteomes" id="UP000027616"/>
    </source>
</evidence>
<organism evidence="3 4">
    <name type="scientific">Mucinivorans hirudinis</name>
    <dbReference type="NCBI Taxonomy" id="1433126"/>
    <lineage>
        <taxon>Bacteria</taxon>
        <taxon>Pseudomonadati</taxon>
        <taxon>Bacteroidota</taxon>
        <taxon>Bacteroidia</taxon>
        <taxon>Bacteroidales</taxon>
        <taxon>Rikenellaceae</taxon>
        <taxon>Mucinivorans</taxon>
    </lineage>
</organism>
<evidence type="ECO:0000313" key="3">
    <source>
        <dbReference type="EMBL" id="CDN30934.1"/>
    </source>
</evidence>
<gene>
    <name evidence="3" type="ORF">BN938_0833</name>
</gene>
<keyword evidence="4" id="KW-1185">Reference proteome</keyword>
<feature type="compositionally biased region" description="Low complexity" evidence="1">
    <location>
        <begin position="266"/>
        <end position="276"/>
    </location>
</feature>
<dbReference type="PATRIC" id="fig|1433126.3.peg.833"/>
<dbReference type="AlphaFoldDB" id="A0A060RC29"/>
<proteinExistence type="predicted"/>
<name>A0A060RC29_9BACT</name>
<keyword evidence="2" id="KW-0732">Signal</keyword>
<feature type="compositionally biased region" description="Gly residues" evidence="1">
    <location>
        <begin position="383"/>
        <end position="393"/>
    </location>
</feature>
<accession>A0A060RC29</accession>
<evidence type="ECO:0000256" key="1">
    <source>
        <dbReference type="SAM" id="MobiDB-lite"/>
    </source>
</evidence>
<evidence type="ECO:0000256" key="2">
    <source>
        <dbReference type="SAM" id="SignalP"/>
    </source>
</evidence>
<sequence>MKNAILIFVFALIATAASAQGGYFDDDLYGTAKKRVTPTVKQPAQQKKYYSTVRSGEDKMGEYVDNYEDALRNRVEGFTSDRQYPREYWQMQDKFVEMLSKKYDRAFYNVIVINDKVWVEPNYVTTLFDDGDPTLALAEYVDGVKKGLNSNNVSITVNVVDPWRTSWGMSYFGLSYAWGRPWYGSAWYSPWYNPWYDPWYSSWYDPWYNPWYGSWYSWHSPWYNSWHNHWWGGGYYPGGGHHPGGSGGSWYPDKNRPSRYYGNTASGGRPSGNNRNGDYRTGSGFGGGGVAENRPNVKVYDNSNRNETPTRRPGAGSTISGSQERGTSTRRPYIETDNRTTTTRNERPTTERNNYTPPAQNRQTVTTPPAQTRSTYTPPAGNRDGGGTVTRRR</sequence>
<feature type="compositionally biased region" description="Polar residues" evidence="1">
    <location>
        <begin position="357"/>
        <end position="377"/>
    </location>
</feature>
<feature type="chain" id="PRO_5001585836" evidence="2">
    <location>
        <begin position="20"/>
        <end position="393"/>
    </location>
</feature>
<dbReference type="HOGENOM" id="CLU_701741_0_0_10"/>
<feature type="compositionally biased region" description="Basic and acidic residues" evidence="1">
    <location>
        <begin position="332"/>
        <end position="350"/>
    </location>
</feature>
<dbReference type="STRING" id="1433126.BN938_0833"/>
<feature type="signal peptide" evidence="2">
    <location>
        <begin position="1"/>
        <end position="19"/>
    </location>
</feature>
<feature type="region of interest" description="Disordered" evidence="1">
    <location>
        <begin position="261"/>
        <end position="393"/>
    </location>
</feature>
<dbReference type="eggNOG" id="ENOG5031JQ3">
    <property type="taxonomic scope" value="Bacteria"/>
</dbReference>
<reference evidence="3 4" key="1">
    <citation type="journal article" date="2015" name="Genome Announc.">
        <title>Complete Genome Sequence of the Novel Leech Symbiont Mucinivorans hirudinis M3T.</title>
        <authorList>
            <person name="Nelson M.C."/>
            <person name="Bomar L."/>
            <person name="Graf J."/>
        </authorList>
    </citation>
    <scope>NUCLEOTIDE SEQUENCE [LARGE SCALE GENOMIC DNA]</scope>
    <source>
        <strain evidence="4">M3</strain>
    </source>
</reference>